<protein>
    <recommendedName>
        <fullName evidence="6">SLC26A/SulP transporter domain-containing protein</fullName>
    </recommendedName>
</protein>
<evidence type="ECO:0000259" key="6">
    <source>
        <dbReference type="Pfam" id="PF00916"/>
    </source>
</evidence>
<evidence type="ECO:0000256" key="3">
    <source>
        <dbReference type="ARBA" id="ARBA00022989"/>
    </source>
</evidence>
<organism evidence="7 8">
    <name type="scientific">Pandoraea nosoerga</name>
    <dbReference type="NCBI Taxonomy" id="2508296"/>
    <lineage>
        <taxon>Bacteria</taxon>
        <taxon>Pseudomonadati</taxon>
        <taxon>Pseudomonadota</taxon>
        <taxon>Betaproteobacteria</taxon>
        <taxon>Burkholderiales</taxon>
        <taxon>Burkholderiaceae</taxon>
        <taxon>Pandoraea</taxon>
    </lineage>
</organism>
<comment type="subcellular location">
    <subcellularLocation>
        <location evidence="1">Membrane</location>
        <topology evidence="1">Multi-pass membrane protein</topology>
    </subcellularLocation>
</comment>
<feature type="transmembrane region" description="Helical" evidence="5">
    <location>
        <begin position="342"/>
        <end position="375"/>
    </location>
</feature>
<keyword evidence="8" id="KW-1185">Reference proteome</keyword>
<evidence type="ECO:0000313" key="8">
    <source>
        <dbReference type="Proteomes" id="UP000367825"/>
    </source>
</evidence>
<dbReference type="PANTHER" id="PTHR11814">
    <property type="entry name" value="SULFATE TRANSPORTER"/>
    <property type="match status" value="1"/>
</dbReference>
<keyword evidence="2 5" id="KW-0812">Transmembrane</keyword>
<dbReference type="PROSITE" id="PS51257">
    <property type="entry name" value="PROKAR_LIPOPROTEIN"/>
    <property type="match status" value="1"/>
</dbReference>
<dbReference type="EMBL" id="CABPSC010000010">
    <property type="protein sequence ID" value="VVE14511.1"/>
    <property type="molecule type" value="Genomic_DNA"/>
</dbReference>
<dbReference type="GO" id="GO:0016020">
    <property type="term" value="C:membrane"/>
    <property type="evidence" value="ECO:0007669"/>
    <property type="project" value="UniProtKB-SubCell"/>
</dbReference>
<dbReference type="InterPro" id="IPR001902">
    <property type="entry name" value="SLC26A/SulP_fam"/>
</dbReference>
<feature type="transmembrane region" description="Helical" evidence="5">
    <location>
        <begin position="263"/>
        <end position="283"/>
    </location>
</feature>
<accession>A0A5E4VQM0</accession>
<name>A0A5E4VQM0_9BURK</name>
<feature type="domain" description="SLC26A/SulP transporter" evidence="6">
    <location>
        <begin position="44"/>
        <end position="382"/>
    </location>
</feature>
<dbReference type="Pfam" id="PF00916">
    <property type="entry name" value="Sulfate_transp"/>
    <property type="match status" value="1"/>
</dbReference>
<feature type="transmembrane region" description="Helical" evidence="5">
    <location>
        <begin position="199"/>
        <end position="220"/>
    </location>
</feature>
<gene>
    <name evidence="7" type="ORF">PNO31109_02804</name>
</gene>
<feature type="transmembrane region" description="Helical" evidence="5">
    <location>
        <begin position="137"/>
        <end position="160"/>
    </location>
</feature>
<dbReference type="RefSeq" id="WP_174966390.1">
    <property type="nucleotide sequence ID" value="NZ_CABPSC010000010.1"/>
</dbReference>
<proteinExistence type="predicted"/>
<feature type="transmembrane region" description="Helical" evidence="5">
    <location>
        <begin position="42"/>
        <end position="66"/>
    </location>
</feature>
<sequence length="598" mass="62029">MSSPQPRVRWGQEALAALVVTLGCTTEYIALGAQATSALPGPQAAAFGILIGILTAVIGIALASLGAGTRPMISGPRVASTLFLSNLVGALVADPAMAAQGMRPILTLAGVAVLISGLMQMVIGLRHGGSFVRKVPAPVLSGLIFGVAGLAVADQVNFLVRCTLDWGIVTLAIAGLGIASHFAWRAFAQRMARTKRSGAPPAGLSLFVAMLVAAGTYYLALRALPAPSPACRLIGVAGLDFAAWRPVDTGVWFDLLHGVSPHALALTIGYGLVIGFVSSLDTVIAVSSIESLTLRRGTVDRDLLAFGAVNTLLGALALLPNVGSVTRSNMAIASGAQTRWTAVMHAVLVCVALTAGVGLVAMLPKLAVAVVVIVMSLDMIDEGARTITRHAFSDARPRRLFGAAMWLFTLELVATLASGQPLVGFGVGAVFGALVAWPTPRRLTITVATSDERDNSLIATLSGALLAYNVDSAVVEPLLAQVDDANAARERNHPGVALSALPPLPVVLDLSGIVRTDLTACRSLAQFAQFCAARHADVRFRVPAERDATSHPKHPFASAHPMTQALPHFVDPSRLIVVPRPDAHAVADGVIAPQPLTP</sequence>
<dbReference type="InterPro" id="IPR011547">
    <property type="entry name" value="SLC26A/SulP_dom"/>
</dbReference>
<reference evidence="7 8" key="1">
    <citation type="submission" date="2019-08" db="EMBL/GenBank/DDBJ databases">
        <authorList>
            <person name="Peeters C."/>
        </authorList>
    </citation>
    <scope>NUCLEOTIDE SEQUENCE [LARGE SCALE GENOMIC DNA]</scope>
    <source>
        <strain evidence="7 8">LMG 31109</strain>
    </source>
</reference>
<feature type="transmembrane region" description="Helical" evidence="5">
    <location>
        <begin position="105"/>
        <end position="125"/>
    </location>
</feature>
<evidence type="ECO:0000256" key="1">
    <source>
        <dbReference type="ARBA" id="ARBA00004141"/>
    </source>
</evidence>
<evidence type="ECO:0000256" key="5">
    <source>
        <dbReference type="SAM" id="Phobius"/>
    </source>
</evidence>
<dbReference type="GO" id="GO:0055085">
    <property type="term" value="P:transmembrane transport"/>
    <property type="evidence" value="ECO:0007669"/>
    <property type="project" value="InterPro"/>
</dbReference>
<evidence type="ECO:0000313" key="7">
    <source>
        <dbReference type="EMBL" id="VVE14511.1"/>
    </source>
</evidence>
<keyword evidence="3 5" id="KW-1133">Transmembrane helix</keyword>
<feature type="transmembrane region" description="Helical" evidence="5">
    <location>
        <begin position="422"/>
        <end position="439"/>
    </location>
</feature>
<feature type="transmembrane region" description="Helical" evidence="5">
    <location>
        <begin position="303"/>
        <end position="322"/>
    </location>
</feature>
<evidence type="ECO:0000256" key="4">
    <source>
        <dbReference type="ARBA" id="ARBA00023136"/>
    </source>
</evidence>
<dbReference type="AlphaFoldDB" id="A0A5E4VQM0"/>
<keyword evidence="4 5" id="KW-0472">Membrane</keyword>
<evidence type="ECO:0000256" key="2">
    <source>
        <dbReference type="ARBA" id="ARBA00022692"/>
    </source>
</evidence>
<dbReference type="Proteomes" id="UP000367825">
    <property type="component" value="Unassembled WGS sequence"/>
</dbReference>
<feature type="transmembrane region" description="Helical" evidence="5">
    <location>
        <begin position="166"/>
        <end position="187"/>
    </location>
</feature>